<dbReference type="PANTHER" id="PTHR11264">
    <property type="entry name" value="URACIL-DNA GLYCOSYLASE"/>
    <property type="match status" value="1"/>
</dbReference>
<protein>
    <submittedName>
        <fullName evidence="2">Uracil-DNA glycosylase</fullName>
    </submittedName>
</protein>
<dbReference type="AlphaFoldDB" id="A0A098GGR8"/>
<dbReference type="KEGG" id="tmc:LMI_1886"/>
<dbReference type="SUPFAM" id="SSF52141">
    <property type="entry name" value="Uracil-DNA glycosylase-like"/>
    <property type="match status" value="1"/>
</dbReference>
<evidence type="ECO:0000313" key="4">
    <source>
        <dbReference type="Proteomes" id="UP000182998"/>
    </source>
</evidence>
<dbReference type="PATRIC" id="fig|451.8.peg.1417"/>
<dbReference type="Gene3D" id="3.40.470.10">
    <property type="entry name" value="Uracil-DNA glycosylase-like domain"/>
    <property type="match status" value="1"/>
</dbReference>
<dbReference type="HOGENOM" id="CLU_1064928_0_0_6"/>
<dbReference type="RefSeq" id="WP_045099467.1">
    <property type="nucleotide sequence ID" value="NZ_CP020614.1"/>
</dbReference>
<dbReference type="EMBL" id="FMVN01000006">
    <property type="protein sequence ID" value="SCY32257.1"/>
    <property type="molecule type" value="Genomic_DNA"/>
</dbReference>
<dbReference type="STRING" id="451.B6N58_06570"/>
<reference evidence="1" key="2">
    <citation type="submission" date="2014-09" db="EMBL/GenBank/DDBJ databases">
        <authorList>
            <person name="GOMEZ-VALERO Laura"/>
        </authorList>
    </citation>
    <scope>NUCLEOTIDE SEQUENCE</scope>
    <source>
        <strain evidence="1">ATCC33218</strain>
    </source>
</reference>
<reference evidence="2 4" key="3">
    <citation type="submission" date="2016-10" db="EMBL/GenBank/DDBJ databases">
        <authorList>
            <person name="Varghese N."/>
            <person name="Submissions S."/>
        </authorList>
    </citation>
    <scope>NUCLEOTIDE SEQUENCE [LARGE SCALE GENOMIC DNA]</scope>
    <source>
        <strain evidence="2 4">ATCC 33218</strain>
    </source>
</reference>
<dbReference type="PANTHER" id="PTHR11264:SF8">
    <property type="entry name" value="URACIL-DNA GLYCOSYLASE-LIKE DOMAIN-CONTAINING PROTEIN"/>
    <property type="match status" value="1"/>
</dbReference>
<dbReference type="Proteomes" id="UP000032414">
    <property type="component" value="Chromosome I"/>
</dbReference>
<accession>A0A098GGR8</accession>
<organism evidence="1 3">
    <name type="scientific">Legionella micdadei</name>
    <name type="common">Tatlockia micdadei</name>
    <dbReference type="NCBI Taxonomy" id="451"/>
    <lineage>
        <taxon>Bacteria</taxon>
        <taxon>Pseudomonadati</taxon>
        <taxon>Pseudomonadota</taxon>
        <taxon>Gammaproteobacteria</taxon>
        <taxon>Legionellales</taxon>
        <taxon>Legionellaceae</taxon>
        <taxon>Legionella</taxon>
    </lineage>
</organism>
<gene>
    <name evidence="1" type="ORF">LMI_1886</name>
    <name evidence="2" type="ORF">SAMN02982997_01389</name>
</gene>
<evidence type="ECO:0000313" key="2">
    <source>
        <dbReference type="EMBL" id="SCY32257.1"/>
    </source>
</evidence>
<evidence type="ECO:0000313" key="3">
    <source>
        <dbReference type="Proteomes" id="UP000032414"/>
    </source>
</evidence>
<dbReference type="GO" id="GO:0004844">
    <property type="term" value="F:uracil DNA N-glycosylase activity"/>
    <property type="evidence" value="ECO:0007669"/>
    <property type="project" value="InterPro"/>
</dbReference>
<dbReference type="EMBL" id="LN614830">
    <property type="protein sequence ID" value="CEG61177.1"/>
    <property type="molecule type" value="Genomic_DNA"/>
</dbReference>
<name>A0A098GGR8_LEGMI</name>
<sequence length="237" mass="27149">MHHLIENTHSEWHPILTNALQRVDSDYLQLLLHSSDWLPGASLLFSAFSLPLSQTKYILFGESPYPRPESANGYAFWDSAVHGLWSNTGFSKEVNRATSLRNWLKMLLISRGDLINDCSQSAIAVLDKSNYCRTAEEFFTNLIGKGFLLLNASLVYEEGKVSFHARQWRPFMHSLLMQLVEKKESLQLILFGKIAEQIPESHFFSCLIAEHPYNLSFITNQKVLEFFKPLDLLNCHG</sequence>
<keyword evidence="4" id="KW-1185">Reference proteome</keyword>
<dbReference type="InterPro" id="IPR002043">
    <property type="entry name" value="UDG_fam1"/>
</dbReference>
<reference evidence="3" key="1">
    <citation type="submission" date="2014-09" db="EMBL/GenBank/DDBJ databases">
        <authorList>
            <person name="Gomez-Valero L."/>
        </authorList>
    </citation>
    <scope>NUCLEOTIDE SEQUENCE [LARGE SCALE GENOMIC DNA]</scope>
    <source>
        <strain evidence="3">ATCC33218</strain>
    </source>
</reference>
<dbReference type="InterPro" id="IPR036895">
    <property type="entry name" value="Uracil-DNA_glycosylase-like_sf"/>
</dbReference>
<proteinExistence type="predicted"/>
<dbReference type="Proteomes" id="UP000182998">
    <property type="component" value="Unassembled WGS sequence"/>
</dbReference>
<evidence type="ECO:0000313" key="1">
    <source>
        <dbReference type="EMBL" id="CEG61177.1"/>
    </source>
</evidence>
<dbReference type="GO" id="GO:0097510">
    <property type="term" value="P:base-excision repair, AP site formation via deaminated base removal"/>
    <property type="evidence" value="ECO:0007669"/>
    <property type="project" value="TreeGrafter"/>
</dbReference>
<dbReference type="OrthoDB" id="5650401at2"/>